<dbReference type="Pfam" id="PF13191">
    <property type="entry name" value="AAA_16"/>
    <property type="match status" value="1"/>
</dbReference>
<dbReference type="CDD" id="cd06170">
    <property type="entry name" value="LuxR_C_like"/>
    <property type="match status" value="1"/>
</dbReference>
<dbReference type="InterPro" id="IPR041664">
    <property type="entry name" value="AAA_16"/>
</dbReference>
<dbReference type="PANTHER" id="PTHR16305:SF35">
    <property type="entry name" value="TRANSCRIPTIONAL ACTIVATOR DOMAIN"/>
    <property type="match status" value="1"/>
</dbReference>
<feature type="domain" description="HTH luxR-type" evidence="3">
    <location>
        <begin position="868"/>
        <end position="933"/>
    </location>
</feature>
<dbReference type="PROSITE" id="PS00622">
    <property type="entry name" value="HTH_LUXR_1"/>
    <property type="match status" value="1"/>
</dbReference>
<evidence type="ECO:0000259" key="3">
    <source>
        <dbReference type="PROSITE" id="PS50043"/>
    </source>
</evidence>
<dbReference type="SMART" id="SM00421">
    <property type="entry name" value="HTH_LUXR"/>
    <property type="match status" value="1"/>
</dbReference>
<protein>
    <recommendedName>
        <fullName evidence="3">HTH luxR-type domain-containing protein</fullName>
    </recommendedName>
</protein>
<keyword evidence="5" id="KW-1185">Reference proteome</keyword>
<evidence type="ECO:0000313" key="4">
    <source>
        <dbReference type="EMBL" id="GHI17582.1"/>
    </source>
</evidence>
<dbReference type="SUPFAM" id="SSF46894">
    <property type="entry name" value="C-terminal effector domain of the bipartite response regulators"/>
    <property type="match status" value="1"/>
</dbReference>
<dbReference type="InterPro" id="IPR000792">
    <property type="entry name" value="Tscrpt_reg_LuxR_C"/>
</dbReference>
<dbReference type="RefSeq" id="WP_125540179.1">
    <property type="nucleotide sequence ID" value="NZ_BMRU01000012.1"/>
</dbReference>
<dbReference type="PROSITE" id="PS50043">
    <property type="entry name" value="HTH_LUXR_2"/>
    <property type="match status" value="1"/>
</dbReference>
<dbReference type="InterPro" id="IPR027417">
    <property type="entry name" value="P-loop_NTPase"/>
</dbReference>
<organism evidence="4 5">
    <name type="scientific">Streptomyces virginiae</name>
    <name type="common">Streptomyces cinnamonensis</name>
    <dbReference type="NCBI Taxonomy" id="1961"/>
    <lineage>
        <taxon>Bacteria</taxon>
        <taxon>Bacillati</taxon>
        <taxon>Actinomycetota</taxon>
        <taxon>Actinomycetes</taxon>
        <taxon>Kitasatosporales</taxon>
        <taxon>Streptomycetaceae</taxon>
        <taxon>Streptomyces</taxon>
    </lineage>
</organism>
<dbReference type="Pfam" id="PF00196">
    <property type="entry name" value="GerE"/>
    <property type="match status" value="1"/>
</dbReference>
<reference evidence="5" key="1">
    <citation type="submission" date="2020-09" db="EMBL/GenBank/DDBJ databases">
        <title>Whole genome shotgun sequence of Streptomyces cinnamonensis NBRC 15873.</title>
        <authorList>
            <person name="Komaki H."/>
            <person name="Tamura T."/>
        </authorList>
    </citation>
    <scope>NUCLEOTIDE SEQUENCE [LARGE SCALE GENOMIC DNA]</scope>
    <source>
        <strain evidence="5">NBRC 15873</strain>
    </source>
</reference>
<dbReference type="PRINTS" id="PR00038">
    <property type="entry name" value="HTHLUXR"/>
</dbReference>
<evidence type="ECO:0000256" key="1">
    <source>
        <dbReference type="ARBA" id="ARBA00022741"/>
    </source>
</evidence>
<dbReference type="EMBL" id="BNDV01000017">
    <property type="protein sequence ID" value="GHI17582.1"/>
    <property type="molecule type" value="Genomic_DNA"/>
</dbReference>
<dbReference type="Proteomes" id="UP000660554">
    <property type="component" value="Unassembled WGS sequence"/>
</dbReference>
<dbReference type="Gene3D" id="1.10.10.10">
    <property type="entry name" value="Winged helix-like DNA-binding domain superfamily/Winged helix DNA-binding domain"/>
    <property type="match status" value="1"/>
</dbReference>
<keyword evidence="2" id="KW-0067">ATP-binding</keyword>
<dbReference type="Gene3D" id="3.40.50.300">
    <property type="entry name" value="P-loop containing nucleotide triphosphate hydrolases"/>
    <property type="match status" value="1"/>
</dbReference>
<gene>
    <name evidence="4" type="ORF">Scinn_70450</name>
</gene>
<keyword evidence="1" id="KW-0547">Nucleotide-binding</keyword>
<evidence type="ECO:0000313" key="5">
    <source>
        <dbReference type="Proteomes" id="UP000660554"/>
    </source>
</evidence>
<accession>A0ABQ3NXY0</accession>
<comment type="caution">
    <text evidence="4">The sequence shown here is derived from an EMBL/GenBank/DDBJ whole genome shotgun (WGS) entry which is preliminary data.</text>
</comment>
<proteinExistence type="predicted"/>
<name>A0ABQ3NXY0_STRVG</name>
<dbReference type="GeneID" id="86959124"/>
<dbReference type="PANTHER" id="PTHR16305">
    <property type="entry name" value="TESTICULAR SOLUBLE ADENYLYL CYCLASE"/>
    <property type="match status" value="1"/>
</dbReference>
<dbReference type="SUPFAM" id="SSF52540">
    <property type="entry name" value="P-loop containing nucleoside triphosphate hydrolases"/>
    <property type="match status" value="1"/>
</dbReference>
<dbReference type="InterPro" id="IPR016032">
    <property type="entry name" value="Sig_transdc_resp-reg_C-effctor"/>
</dbReference>
<evidence type="ECO:0000256" key="2">
    <source>
        <dbReference type="ARBA" id="ARBA00022840"/>
    </source>
</evidence>
<dbReference type="InterPro" id="IPR036388">
    <property type="entry name" value="WH-like_DNA-bd_sf"/>
</dbReference>
<sequence>MASLFERAEALGLLSAEARRARAGSGRLLLLRGPTGTGRSALVRAAIRHGTEHGMQVLSVSCSPEESGEPLAAVRKMLCPDAGCGQENDPDHRRQADRFWRLLCSRAARSPLLLAVDDVHLADHASRRWLVDAARRLARLPVLMVVTERVQYDVTPPSPGFSHGLAPSLVRVHTCGPLGRPAAESMVHAVFGPDTDPAWTDACITASAGNPLLLRALLDDLRIVSPDGGRPESALPETCADLYPGAFVAAVTWWLDSAGPETAAVARTLAEVGGCAGRADERDVPGRECLLAAVTGSGPARVLGWATAMTRLGLLRPDPVQGDLRFAHPLLRDAVLDGWSHERREAVHRAAADFRYRRGDRAEEVAGHLLRAGPVGMPRSAGTLLDAAAEATRAGRTGDAADYLRRALDEPLAPGRRAGALVELATLESVTEPSGGIPRLTEALRLQERPRDRALTAVALGTALNRRGESRAALDVLRGLDGVREDAVLARTVLAASALLSEGDGGLRRTVHAQLRAAGDEGAGPPGPTVRALRLRYEAAAGLVPAEEALRRLRELTTAAEDPLPAPYLFGAAACVAQWADELDWADQLAGAGLAGHRVSPLHPVYDLLMRVRIDTAAARGDFAGVLTYAEENGLPVDGAGPAVASNLRAQAVLALIGTDRLAEARRLADGVVLAHADDGWEANRFLYARGVLRAASGDRHGALADFLECGRRALDSETGGPAVTPWRSAAAEVQSALDRPREALALADEEYRLATVWGTPRVVGRALRVLGEVTGGRRGLELTEQAVEVLRGPSPDPGAGTEPALGLELGSALVSHGRLLIAAGHPRRARSLLREASVTAERLGATALLTLTQDMLRAGGARGGSGPLTGEASLTGSERRVAALAADGRTNAEISDLLHLARRTVETHLTSTYRKLGIQRRADLAAAMGTCGADRRPATGAGAVS</sequence>